<dbReference type="AlphaFoldDB" id="A0A0C3RPG3"/>
<evidence type="ECO:0000256" key="1">
    <source>
        <dbReference type="SAM" id="MobiDB-lite"/>
    </source>
</evidence>
<protein>
    <recommendedName>
        <fullName evidence="4">Arrestin-like N-terminal domain-containing protein</fullName>
    </recommendedName>
</protein>
<gene>
    <name evidence="2" type="ORF">PHLGIDRAFT_131281</name>
</gene>
<organism evidence="2 3">
    <name type="scientific">Phlebiopsis gigantea (strain 11061_1 CR5-6)</name>
    <name type="common">White-rot fungus</name>
    <name type="synonym">Peniophora gigantea</name>
    <dbReference type="NCBI Taxonomy" id="745531"/>
    <lineage>
        <taxon>Eukaryota</taxon>
        <taxon>Fungi</taxon>
        <taxon>Dikarya</taxon>
        <taxon>Basidiomycota</taxon>
        <taxon>Agaricomycotina</taxon>
        <taxon>Agaricomycetes</taxon>
        <taxon>Polyporales</taxon>
        <taxon>Phanerochaetaceae</taxon>
        <taxon>Phlebiopsis</taxon>
    </lineage>
</organism>
<feature type="compositionally biased region" description="Polar residues" evidence="1">
    <location>
        <begin position="9"/>
        <end position="18"/>
    </location>
</feature>
<sequence>MSLLKNVLRKNSATTSSDAPPPGLSPESRESLLMAKMKKSADAISLRSAGGVSIRSVLSIAESVSSFTSQLFGGQRVPKRRRPEISRLGVPTWYNKDPPPPPEMPGTEKIDLSGEPYTAAHAYSFRAFAVGDDVPPYCTVVLYSYAEPGALHPRYYDDTKVRGEVRIRLAKTDPITSVDVWCIAKASSVFNVNRDPLINSHANLWSRDGNHGLSKLPTQQTLVFPFEIPVFPKSIKEQKQDSTNVTRVPLPPSFRFTEVGAFSGDIKYYIGINIKRSGMLSHDDEWNVH</sequence>
<dbReference type="HOGENOM" id="CLU_1090590_0_0_1"/>
<accession>A0A0C3RPG3</accession>
<dbReference type="EMBL" id="KN840804">
    <property type="protein sequence ID" value="KIP01376.1"/>
    <property type="molecule type" value="Genomic_DNA"/>
</dbReference>
<dbReference type="OrthoDB" id="3024231at2759"/>
<feature type="non-terminal residue" evidence="2">
    <location>
        <position position="289"/>
    </location>
</feature>
<feature type="region of interest" description="Disordered" evidence="1">
    <location>
        <begin position="1"/>
        <end position="28"/>
    </location>
</feature>
<proteinExistence type="predicted"/>
<evidence type="ECO:0000313" key="3">
    <source>
        <dbReference type="Proteomes" id="UP000053257"/>
    </source>
</evidence>
<evidence type="ECO:0008006" key="4">
    <source>
        <dbReference type="Google" id="ProtNLM"/>
    </source>
</evidence>
<feature type="region of interest" description="Disordered" evidence="1">
    <location>
        <begin position="89"/>
        <end position="108"/>
    </location>
</feature>
<name>A0A0C3RPG3_PHLG1</name>
<keyword evidence="3" id="KW-1185">Reference proteome</keyword>
<dbReference type="InterPro" id="IPR014752">
    <property type="entry name" value="Arrestin-like_C"/>
</dbReference>
<dbReference type="Proteomes" id="UP000053257">
    <property type="component" value="Unassembled WGS sequence"/>
</dbReference>
<reference evidence="2 3" key="1">
    <citation type="journal article" date="2014" name="PLoS Genet.">
        <title>Analysis of the Phlebiopsis gigantea genome, transcriptome and secretome provides insight into its pioneer colonization strategies of wood.</title>
        <authorList>
            <person name="Hori C."/>
            <person name="Ishida T."/>
            <person name="Igarashi K."/>
            <person name="Samejima M."/>
            <person name="Suzuki H."/>
            <person name="Master E."/>
            <person name="Ferreira P."/>
            <person name="Ruiz-Duenas F.J."/>
            <person name="Held B."/>
            <person name="Canessa P."/>
            <person name="Larrondo L.F."/>
            <person name="Schmoll M."/>
            <person name="Druzhinina I.S."/>
            <person name="Kubicek C.P."/>
            <person name="Gaskell J.A."/>
            <person name="Kersten P."/>
            <person name="St John F."/>
            <person name="Glasner J."/>
            <person name="Sabat G."/>
            <person name="Splinter BonDurant S."/>
            <person name="Syed K."/>
            <person name="Yadav J."/>
            <person name="Mgbeahuruike A.C."/>
            <person name="Kovalchuk A."/>
            <person name="Asiegbu F.O."/>
            <person name="Lackner G."/>
            <person name="Hoffmeister D."/>
            <person name="Rencoret J."/>
            <person name="Gutierrez A."/>
            <person name="Sun H."/>
            <person name="Lindquist E."/>
            <person name="Barry K."/>
            <person name="Riley R."/>
            <person name="Grigoriev I.V."/>
            <person name="Henrissat B."/>
            <person name="Kues U."/>
            <person name="Berka R.M."/>
            <person name="Martinez A.T."/>
            <person name="Covert S.F."/>
            <person name="Blanchette R.A."/>
            <person name="Cullen D."/>
        </authorList>
    </citation>
    <scope>NUCLEOTIDE SEQUENCE [LARGE SCALE GENOMIC DNA]</scope>
    <source>
        <strain evidence="2 3">11061_1 CR5-6</strain>
    </source>
</reference>
<dbReference type="Gene3D" id="2.60.40.640">
    <property type="match status" value="1"/>
</dbReference>
<evidence type="ECO:0000313" key="2">
    <source>
        <dbReference type="EMBL" id="KIP01376.1"/>
    </source>
</evidence>